<dbReference type="SUPFAM" id="SSF52540">
    <property type="entry name" value="P-loop containing nucleoside triphosphate hydrolases"/>
    <property type="match status" value="1"/>
</dbReference>
<name>A0A7V2ZHZ0_9BACT</name>
<dbReference type="InterPro" id="IPR027417">
    <property type="entry name" value="P-loop_NTPase"/>
</dbReference>
<evidence type="ECO:0000256" key="4">
    <source>
        <dbReference type="ARBA" id="ARBA00024929"/>
    </source>
</evidence>
<dbReference type="EC" id="2.5.1.17" evidence="3"/>
<organism evidence="10">
    <name type="scientific">Ignavibacterium album</name>
    <dbReference type="NCBI Taxonomy" id="591197"/>
    <lineage>
        <taxon>Bacteria</taxon>
        <taxon>Pseudomonadati</taxon>
        <taxon>Ignavibacteriota</taxon>
        <taxon>Ignavibacteria</taxon>
        <taxon>Ignavibacteriales</taxon>
        <taxon>Ignavibacteriaceae</taxon>
        <taxon>Ignavibacterium</taxon>
    </lineage>
</organism>
<dbReference type="Gene3D" id="3.40.50.300">
    <property type="entry name" value="P-loop containing nucleotide triphosphate hydrolases"/>
    <property type="match status" value="1"/>
</dbReference>
<evidence type="ECO:0000313" key="10">
    <source>
        <dbReference type="EMBL" id="HFI90261.1"/>
    </source>
</evidence>
<dbReference type="PIRSF" id="PIRSF015617">
    <property type="entry name" value="Adensltrnsf_CobA"/>
    <property type="match status" value="1"/>
</dbReference>
<evidence type="ECO:0000256" key="8">
    <source>
        <dbReference type="ARBA" id="ARBA00048555"/>
    </source>
</evidence>
<gene>
    <name evidence="10" type="primary">cobO</name>
    <name evidence="10" type="ORF">ENS31_01880</name>
</gene>
<dbReference type="GO" id="GO:0005524">
    <property type="term" value="F:ATP binding"/>
    <property type="evidence" value="ECO:0007669"/>
    <property type="project" value="InterPro"/>
</dbReference>
<evidence type="ECO:0000256" key="5">
    <source>
        <dbReference type="ARBA" id="ARBA00031529"/>
    </source>
</evidence>
<dbReference type="AlphaFoldDB" id="A0A7V2ZHZ0"/>
<dbReference type="Pfam" id="PF02572">
    <property type="entry name" value="CobA_CobO_BtuR"/>
    <property type="match status" value="1"/>
</dbReference>
<dbReference type="GO" id="GO:0009236">
    <property type="term" value="P:cobalamin biosynthetic process"/>
    <property type="evidence" value="ECO:0007669"/>
    <property type="project" value="InterPro"/>
</dbReference>
<evidence type="ECO:0000256" key="2">
    <source>
        <dbReference type="ARBA" id="ARBA00007487"/>
    </source>
</evidence>
<evidence type="ECO:0000256" key="3">
    <source>
        <dbReference type="ARBA" id="ARBA00012454"/>
    </source>
</evidence>
<dbReference type="PANTHER" id="PTHR46638">
    <property type="entry name" value="CORRINOID ADENOSYLTRANSFERASE"/>
    <property type="match status" value="1"/>
</dbReference>
<evidence type="ECO:0000256" key="9">
    <source>
        <dbReference type="ARBA" id="ARBA00048692"/>
    </source>
</evidence>
<proteinExistence type="inferred from homology"/>
<dbReference type="NCBIfam" id="TIGR00708">
    <property type="entry name" value="cobA"/>
    <property type="match status" value="1"/>
</dbReference>
<protein>
    <recommendedName>
        <fullName evidence="3">corrinoid adenosyltransferase</fullName>
        <ecNumber evidence="3">2.5.1.17</ecNumber>
    </recommendedName>
    <alternativeName>
        <fullName evidence="5">Cob(II)alamin adenosyltransferase</fullName>
    </alternativeName>
    <alternativeName>
        <fullName evidence="7">Cob(II)yrinic acid a,c-diamide adenosyltransferase</fullName>
    </alternativeName>
    <alternativeName>
        <fullName evidence="6">Cobinamide/cobalamin adenosyltransferase</fullName>
    </alternativeName>
</protein>
<comment type="catalytic activity">
    <reaction evidence="8">
        <text>2 cob(II)yrinate a,c diamide + reduced [electron-transfer flavoprotein] + 2 ATP = 2 adenosylcob(III)yrinate a,c-diamide + 2 triphosphate + oxidized [electron-transfer flavoprotein] + 3 H(+)</text>
        <dbReference type="Rhea" id="RHEA:11528"/>
        <dbReference type="Rhea" id="RHEA-COMP:10685"/>
        <dbReference type="Rhea" id="RHEA-COMP:10686"/>
        <dbReference type="ChEBI" id="CHEBI:15378"/>
        <dbReference type="ChEBI" id="CHEBI:18036"/>
        <dbReference type="ChEBI" id="CHEBI:30616"/>
        <dbReference type="ChEBI" id="CHEBI:57692"/>
        <dbReference type="ChEBI" id="CHEBI:58307"/>
        <dbReference type="ChEBI" id="CHEBI:58503"/>
        <dbReference type="ChEBI" id="CHEBI:58537"/>
        <dbReference type="EC" id="2.5.1.17"/>
    </reaction>
</comment>
<comment type="pathway">
    <text evidence="1">Cofactor biosynthesis; adenosylcobalamin biosynthesis; adenosylcobalamin from cob(II)yrinate a,c-diamide: step 2/7.</text>
</comment>
<keyword evidence="10" id="KW-0808">Transferase</keyword>
<dbReference type="GO" id="GO:0008817">
    <property type="term" value="F:corrinoid adenosyltransferase activity"/>
    <property type="evidence" value="ECO:0007669"/>
    <property type="project" value="UniProtKB-EC"/>
</dbReference>
<evidence type="ECO:0000256" key="6">
    <source>
        <dbReference type="ARBA" id="ARBA00033334"/>
    </source>
</evidence>
<dbReference type="InterPro" id="IPR003724">
    <property type="entry name" value="CblAdoTrfase_CobA"/>
</dbReference>
<reference evidence="10" key="1">
    <citation type="journal article" date="2020" name="mSystems">
        <title>Genome- and Community-Level Interaction Insights into Carbon Utilization and Element Cycling Functions of Hydrothermarchaeota in Hydrothermal Sediment.</title>
        <authorList>
            <person name="Zhou Z."/>
            <person name="Liu Y."/>
            <person name="Xu W."/>
            <person name="Pan J."/>
            <person name="Luo Z.H."/>
            <person name="Li M."/>
        </authorList>
    </citation>
    <scope>NUCLEOTIDE SEQUENCE [LARGE SCALE GENOMIC DNA]</scope>
    <source>
        <strain evidence="10">SpSt-479</strain>
    </source>
</reference>
<comment type="caution">
    <text evidence="10">The sequence shown here is derived from an EMBL/GenBank/DDBJ whole genome shotgun (WGS) entry which is preliminary data.</text>
</comment>
<evidence type="ECO:0000256" key="7">
    <source>
        <dbReference type="ARBA" id="ARBA00033354"/>
    </source>
</evidence>
<accession>A0A7V2ZHZ0</accession>
<evidence type="ECO:0000256" key="1">
    <source>
        <dbReference type="ARBA" id="ARBA00005121"/>
    </source>
</evidence>
<dbReference type="PANTHER" id="PTHR46638:SF1">
    <property type="entry name" value="CORRINOID ADENOSYLTRANSFERASE"/>
    <property type="match status" value="1"/>
</dbReference>
<comment type="catalytic activity">
    <reaction evidence="9">
        <text>2 cob(II)alamin + reduced [electron-transfer flavoprotein] + 2 ATP = 2 adenosylcob(III)alamin + 2 triphosphate + oxidized [electron-transfer flavoprotein] + 3 H(+)</text>
        <dbReference type="Rhea" id="RHEA:28671"/>
        <dbReference type="Rhea" id="RHEA-COMP:10685"/>
        <dbReference type="Rhea" id="RHEA-COMP:10686"/>
        <dbReference type="ChEBI" id="CHEBI:15378"/>
        <dbReference type="ChEBI" id="CHEBI:16304"/>
        <dbReference type="ChEBI" id="CHEBI:18036"/>
        <dbReference type="ChEBI" id="CHEBI:18408"/>
        <dbReference type="ChEBI" id="CHEBI:30616"/>
        <dbReference type="ChEBI" id="CHEBI:57692"/>
        <dbReference type="ChEBI" id="CHEBI:58307"/>
        <dbReference type="EC" id="2.5.1.17"/>
    </reaction>
</comment>
<comment type="function">
    <text evidence="4">Required for both de novo synthesis of the corrin ring for the assimilation of exogenous corrinoids. Participates in the adenosylation of a variety of incomplete and complete corrinoids.</text>
</comment>
<sequence>MTKLKKGYVHIYTGNGKGKTTAALGLALRAAGAGLKTYIAQFMKVYPYSELNSLKLLSDHIIIEQFCGDEFVYKRQLPDENEIKKAVNGLNKAKTMMKSDEYDLIILDEVLVSIYFKLLTVEQLIEIINEKPVNVELILTGRYCPEILYEKADLITEMKEIKHYYSKGITSRKGIES</sequence>
<dbReference type="EMBL" id="DSUJ01000008">
    <property type="protein sequence ID" value="HFI90261.1"/>
    <property type="molecule type" value="Genomic_DNA"/>
</dbReference>
<comment type="similarity">
    <text evidence="2">Belongs to the Cob(I)alamin adenosyltransferase family.</text>
</comment>